<gene>
    <name evidence="25" type="ORF">H0H81_002269</name>
</gene>
<comment type="catalytic activity">
    <reaction evidence="10">
        <text>2-oxo-dATP + H2O = 2-oxo-dAMP + diphosphate + H(+)</text>
        <dbReference type="Rhea" id="RHEA:31583"/>
        <dbReference type="ChEBI" id="CHEBI:15377"/>
        <dbReference type="ChEBI" id="CHEBI:15378"/>
        <dbReference type="ChEBI" id="CHEBI:33019"/>
        <dbReference type="ChEBI" id="CHEBI:63212"/>
        <dbReference type="ChEBI" id="CHEBI:77897"/>
        <dbReference type="EC" id="3.6.1.56"/>
    </reaction>
    <physiologicalReaction direction="left-to-right" evidence="10">
        <dbReference type="Rhea" id="RHEA:31584"/>
    </physiologicalReaction>
</comment>
<dbReference type="GO" id="GO:0046872">
    <property type="term" value="F:metal ion binding"/>
    <property type="evidence" value="ECO:0007669"/>
    <property type="project" value="UniProtKB-KW"/>
</dbReference>
<dbReference type="PROSITE" id="PS00893">
    <property type="entry name" value="NUDIX_BOX"/>
    <property type="match status" value="1"/>
</dbReference>
<name>A0A9P7FVM5_9AGAR</name>
<keyword evidence="7" id="KW-0460">Magnesium</keyword>
<dbReference type="InterPro" id="IPR000086">
    <property type="entry name" value="NUDIX_hydrolase_dom"/>
</dbReference>
<feature type="domain" description="Nudix hydrolase" evidence="24">
    <location>
        <begin position="27"/>
        <end position="175"/>
    </location>
</feature>
<comment type="catalytic activity">
    <reaction evidence="11">
        <text>8-oxo-dGTP + H2O = 8-oxo-dGMP + diphosphate + H(+)</text>
        <dbReference type="Rhea" id="RHEA:31575"/>
        <dbReference type="ChEBI" id="CHEBI:15377"/>
        <dbReference type="ChEBI" id="CHEBI:15378"/>
        <dbReference type="ChEBI" id="CHEBI:33019"/>
        <dbReference type="ChEBI" id="CHEBI:63224"/>
        <dbReference type="ChEBI" id="CHEBI:77896"/>
    </reaction>
    <physiologicalReaction direction="left-to-right" evidence="11">
        <dbReference type="Rhea" id="RHEA:31576"/>
    </physiologicalReaction>
</comment>
<comment type="catalytic activity">
    <reaction evidence="12">
        <text>2-oxo-ATP + H2O = 2-oxo-AMP + diphosphate + H(+)</text>
        <dbReference type="Rhea" id="RHEA:67392"/>
        <dbReference type="ChEBI" id="CHEBI:15377"/>
        <dbReference type="ChEBI" id="CHEBI:15378"/>
        <dbReference type="ChEBI" id="CHEBI:33019"/>
        <dbReference type="ChEBI" id="CHEBI:71395"/>
        <dbReference type="ChEBI" id="CHEBI:172878"/>
    </reaction>
    <physiologicalReaction direction="left-to-right" evidence="12">
        <dbReference type="Rhea" id="RHEA:67393"/>
    </physiologicalReaction>
</comment>
<dbReference type="InterPro" id="IPR015797">
    <property type="entry name" value="NUDIX_hydrolase-like_dom_sf"/>
</dbReference>
<evidence type="ECO:0000256" key="15">
    <source>
        <dbReference type="ARBA" id="ARBA00029673"/>
    </source>
</evidence>
<evidence type="ECO:0000256" key="5">
    <source>
        <dbReference type="ARBA" id="ARBA00022723"/>
    </source>
</evidence>
<dbReference type="GO" id="GO:0008413">
    <property type="term" value="F:8-oxo-7,8-dihydroguanosine triphosphate pyrophosphatase activity"/>
    <property type="evidence" value="ECO:0007669"/>
    <property type="project" value="InterPro"/>
</dbReference>
<reference evidence="25" key="2">
    <citation type="submission" date="2021-10" db="EMBL/GenBank/DDBJ databases">
        <title>Phylogenomics reveals ancestral predisposition of the termite-cultivated fungus Termitomyces towards a domesticated lifestyle.</title>
        <authorList>
            <person name="Auxier B."/>
            <person name="Grum-Grzhimaylo A."/>
            <person name="Cardenas M.E."/>
            <person name="Lodge J.D."/>
            <person name="Laessoe T."/>
            <person name="Pedersen O."/>
            <person name="Smith M.E."/>
            <person name="Kuyper T.W."/>
            <person name="Franco-Molano E.A."/>
            <person name="Baroni T.J."/>
            <person name="Aanen D.K."/>
        </authorList>
    </citation>
    <scope>NUCLEOTIDE SEQUENCE</scope>
    <source>
        <strain evidence="25">D49</strain>
    </source>
</reference>
<organism evidence="25 26">
    <name type="scientific">Sphagnurus paluster</name>
    <dbReference type="NCBI Taxonomy" id="117069"/>
    <lineage>
        <taxon>Eukaryota</taxon>
        <taxon>Fungi</taxon>
        <taxon>Dikarya</taxon>
        <taxon>Basidiomycota</taxon>
        <taxon>Agaricomycotina</taxon>
        <taxon>Agaricomycetes</taxon>
        <taxon>Agaricomycetidae</taxon>
        <taxon>Agaricales</taxon>
        <taxon>Tricholomatineae</taxon>
        <taxon>Lyophyllaceae</taxon>
        <taxon>Sphagnurus</taxon>
    </lineage>
</organism>
<evidence type="ECO:0000256" key="21">
    <source>
        <dbReference type="ARBA" id="ARBA00048894"/>
    </source>
</evidence>
<evidence type="ECO:0000256" key="14">
    <source>
        <dbReference type="ARBA" id="ARBA00026218"/>
    </source>
</evidence>
<evidence type="ECO:0000256" key="8">
    <source>
        <dbReference type="ARBA" id="ARBA00023242"/>
    </source>
</evidence>
<dbReference type="GO" id="GO:0005737">
    <property type="term" value="C:cytoplasm"/>
    <property type="evidence" value="ECO:0007669"/>
    <property type="project" value="TreeGrafter"/>
</dbReference>
<evidence type="ECO:0000256" key="19">
    <source>
        <dbReference type="ARBA" id="ARBA00032071"/>
    </source>
</evidence>
<evidence type="ECO:0000256" key="23">
    <source>
        <dbReference type="ARBA" id="ARBA00053094"/>
    </source>
</evidence>
<dbReference type="PANTHER" id="PTHR43758">
    <property type="entry name" value="7,8-DIHYDRO-8-OXOGUANINE TRIPHOSPHATASE"/>
    <property type="match status" value="1"/>
</dbReference>
<evidence type="ECO:0000256" key="4">
    <source>
        <dbReference type="ARBA" id="ARBA00011245"/>
    </source>
</evidence>
<evidence type="ECO:0000256" key="20">
    <source>
        <dbReference type="ARBA" id="ARBA00048002"/>
    </source>
</evidence>
<dbReference type="InterPro" id="IPR020084">
    <property type="entry name" value="NUDIX_hydrolase_CS"/>
</dbReference>
<comment type="catalytic activity">
    <reaction evidence="9">
        <text>8-oxo-dATP + H2O = 8-oxo-dAMP + diphosphate + H(+)</text>
        <dbReference type="Rhea" id="RHEA:65396"/>
        <dbReference type="ChEBI" id="CHEBI:15377"/>
        <dbReference type="ChEBI" id="CHEBI:15378"/>
        <dbReference type="ChEBI" id="CHEBI:33019"/>
        <dbReference type="ChEBI" id="CHEBI:71361"/>
        <dbReference type="ChEBI" id="CHEBI:172871"/>
    </reaction>
    <physiologicalReaction direction="left-to-right" evidence="9">
        <dbReference type="Rhea" id="RHEA:65397"/>
    </physiologicalReaction>
</comment>
<dbReference type="Pfam" id="PF00293">
    <property type="entry name" value="NUDIX"/>
    <property type="match status" value="1"/>
</dbReference>
<evidence type="ECO:0000259" key="24">
    <source>
        <dbReference type="PROSITE" id="PS51462"/>
    </source>
</evidence>
<keyword evidence="5" id="KW-0479">Metal-binding</keyword>
<evidence type="ECO:0000256" key="1">
    <source>
        <dbReference type="ARBA" id="ARBA00001946"/>
    </source>
</evidence>
<dbReference type="GO" id="GO:0005634">
    <property type="term" value="C:nucleus"/>
    <property type="evidence" value="ECO:0007669"/>
    <property type="project" value="UniProtKB-SubCell"/>
</dbReference>
<dbReference type="GO" id="GO:0042262">
    <property type="term" value="P:DNA protection"/>
    <property type="evidence" value="ECO:0007669"/>
    <property type="project" value="InterPro"/>
</dbReference>
<evidence type="ECO:0000256" key="22">
    <source>
        <dbReference type="ARBA" id="ARBA00049032"/>
    </source>
</evidence>
<evidence type="ECO:0000313" key="26">
    <source>
        <dbReference type="Proteomes" id="UP000717328"/>
    </source>
</evidence>
<dbReference type="PROSITE" id="PS51462">
    <property type="entry name" value="NUDIX"/>
    <property type="match status" value="1"/>
</dbReference>
<dbReference type="EC" id="3.6.1.56" evidence="13"/>
<dbReference type="OrthoDB" id="447842at2759"/>
<comment type="catalytic activity">
    <reaction evidence="21">
        <text>O(6)-methyl-dGTP + H2O = O(6)-methyl-dGMP + diphosphate + H(+)</text>
        <dbReference type="Rhea" id="RHEA:67600"/>
        <dbReference type="ChEBI" id="CHEBI:15377"/>
        <dbReference type="ChEBI" id="CHEBI:15378"/>
        <dbReference type="ChEBI" id="CHEBI:33019"/>
        <dbReference type="ChEBI" id="CHEBI:169974"/>
        <dbReference type="ChEBI" id="CHEBI:169975"/>
    </reaction>
    <physiologicalReaction direction="left-to-right" evidence="21">
        <dbReference type="Rhea" id="RHEA:67601"/>
    </physiologicalReaction>
</comment>
<comment type="similarity">
    <text evidence="3">Belongs to the Nudix hydrolase family.</text>
</comment>
<evidence type="ECO:0000256" key="9">
    <source>
        <dbReference type="ARBA" id="ARBA00024448"/>
    </source>
</evidence>
<evidence type="ECO:0000256" key="7">
    <source>
        <dbReference type="ARBA" id="ARBA00022842"/>
    </source>
</evidence>
<accession>A0A9P7FVM5</accession>
<sequence length="192" mass="21768">MIPPGIEGNLKHVLSGGIGSEWMPFEKKKDFTNAFIIHNGRILLGFKKRGFGKDKYNGFGGKVEEGETSLQAAVRELEEEAGITAPLEHAGTLLFLSEGIDVAFEIEIYRAEEYTGTVAETDEMRPEWFHLPSNTSSGPADWSSIPFDQMWDTDRYWLPYLVSKTKFAGRADFRQEGDVWTLHKWWFGVTDV</sequence>
<dbReference type="InterPro" id="IPR003563">
    <property type="entry name" value="8ODP"/>
</dbReference>
<dbReference type="GO" id="GO:0008828">
    <property type="term" value="F:dATP diphosphatase activity"/>
    <property type="evidence" value="ECO:0007669"/>
    <property type="project" value="UniProtKB-EC"/>
</dbReference>
<comment type="caution">
    <text evidence="25">The sequence shown here is derived from an EMBL/GenBank/DDBJ whole genome shotgun (WGS) entry which is preliminary data.</text>
</comment>
<dbReference type="CDD" id="cd03427">
    <property type="entry name" value="NUDIX_MTH1_Nudt1"/>
    <property type="match status" value="1"/>
</dbReference>
<comment type="subcellular location">
    <subcellularLocation>
        <location evidence="2">Nucleus</location>
    </subcellularLocation>
</comment>
<dbReference type="PRINTS" id="PR01403">
    <property type="entry name" value="8OXTPHPHTASE"/>
</dbReference>
<dbReference type="AlphaFoldDB" id="A0A9P7FVM5"/>
<evidence type="ECO:0000256" key="18">
    <source>
        <dbReference type="ARBA" id="ARBA00031927"/>
    </source>
</evidence>
<comment type="catalytic activity">
    <reaction evidence="22">
        <text>N(6)-methyl-dATP + H2O = N(6)-methyl-dAMP + diphosphate + H(+)</text>
        <dbReference type="Rhea" id="RHEA:67604"/>
        <dbReference type="ChEBI" id="CHEBI:15377"/>
        <dbReference type="ChEBI" id="CHEBI:15378"/>
        <dbReference type="ChEBI" id="CHEBI:33019"/>
        <dbReference type="ChEBI" id="CHEBI:169976"/>
        <dbReference type="ChEBI" id="CHEBI:172872"/>
    </reaction>
    <physiologicalReaction direction="left-to-right" evidence="22">
        <dbReference type="Rhea" id="RHEA:67605"/>
    </physiologicalReaction>
</comment>
<protein>
    <recommendedName>
        <fullName evidence="14">Oxidized purine nucleoside triphosphate hydrolase</fullName>
        <ecNumber evidence="13">3.6.1.56</ecNumber>
    </recommendedName>
    <alternativeName>
        <fullName evidence="18">2-hydroxy-dATP diphosphatase</fullName>
    </alternativeName>
    <alternativeName>
        <fullName evidence="17">7,8-dihydro-8-oxoguanine triphosphatase</fullName>
    </alternativeName>
    <alternativeName>
        <fullName evidence="16">8-oxo-dGTPase</fullName>
    </alternativeName>
    <alternativeName>
        <fullName evidence="19">Methylated purine nucleoside triphosphate hydrolase</fullName>
    </alternativeName>
    <alternativeName>
        <fullName evidence="15">Nucleoside diphosphate-linked moiety X motif 1</fullName>
    </alternativeName>
</protein>
<evidence type="ECO:0000313" key="25">
    <source>
        <dbReference type="EMBL" id="KAG5638001.1"/>
    </source>
</evidence>
<comment type="catalytic activity">
    <reaction evidence="20">
        <text>N(6)-methyl-ATP + H2O = N(6)-methyl-AMP + diphosphate + H(+)</text>
        <dbReference type="Rhea" id="RHEA:67608"/>
        <dbReference type="ChEBI" id="CHEBI:15377"/>
        <dbReference type="ChEBI" id="CHEBI:15378"/>
        <dbReference type="ChEBI" id="CHEBI:33019"/>
        <dbReference type="ChEBI" id="CHEBI:144842"/>
        <dbReference type="ChEBI" id="CHEBI:172873"/>
    </reaction>
    <physiologicalReaction direction="left-to-right" evidence="20">
        <dbReference type="Rhea" id="RHEA:67609"/>
    </physiologicalReaction>
</comment>
<keyword evidence="26" id="KW-1185">Reference proteome</keyword>
<dbReference type="Proteomes" id="UP000717328">
    <property type="component" value="Unassembled WGS sequence"/>
</dbReference>
<evidence type="ECO:0000256" key="11">
    <source>
        <dbReference type="ARBA" id="ARBA00024486"/>
    </source>
</evidence>
<evidence type="ECO:0000256" key="17">
    <source>
        <dbReference type="ARBA" id="ARBA00030682"/>
    </source>
</evidence>
<comment type="cofactor">
    <cofactor evidence="1">
        <name>Mg(2+)</name>
        <dbReference type="ChEBI" id="CHEBI:18420"/>
    </cofactor>
</comment>
<evidence type="ECO:0000256" key="6">
    <source>
        <dbReference type="ARBA" id="ARBA00022801"/>
    </source>
</evidence>
<keyword evidence="8" id="KW-0539">Nucleus</keyword>
<dbReference type="SUPFAM" id="SSF55811">
    <property type="entry name" value="Nudix"/>
    <property type="match status" value="1"/>
</dbReference>
<evidence type="ECO:0000256" key="10">
    <source>
        <dbReference type="ARBA" id="ARBA00024459"/>
    </source>
</evidence>
<evidence type="ECO:0000256" key="2">
    <source>
        <dbReference type="ARBA" id="ARBA00004123"/>
    </source>
</evidence>
<evidence type="ECO:0000256" key="3">
    <source>
        <dbReference type="ARBA" id="ARBA00005582"/>
    </source>
</evidence>
<evidence type="ECO:0000256" key="16">
    <source>
        <dbReference type="ARBA" id="ARBA00030634"/>
    </source>
</evidence>
<dbReference type="EMBL" id="JABCKI010005788">
    <property type="protein sequence ID" value="KAG5638001.1"/>
    <property type="molecule type" value="Genomic_DNA"/>
</dbReference>
<keyword evidence="6" id="KW-0378">Hydrolase</keyword>
<comment type="function">
    <text evidence="23">Oxidized purine nucleoside triphosphate hydrolase which is a prominent sanitizer of the oxidized nucleotide pool. Catalyzes the hydrolysis of 2-oxo-dATP (2-hydroxy-dATP) into 2-oxo-dAMP. Also has a significant hydrolase activity toward 2-oxo-ATP, 8-oxo-dGTP and 8-oxo-dATP. Through the hydrolysis of oxidized purine nucleoside triphosphates, prevents their incorporation into DNA and the subsequent transversions A:T to C:G and G:C to T:A. Also catalyzes the hydrolysis of methylated purine nucleoside triphosphate preventing their integration into DNA. Through this antimutagenic activity protects cells from oxidative stress.</text>
</comment>
<dbReference type="PANTHER" id="PTHR43758:SF2">
    <property type="entry name" value="OXIDIZED PURINE NUCLEOSIDE TRIPHOSPHATE HYDROLASE"/>
    <property type="match status" value="1"/>
</dbReference>
<comment type="subunit">
    <text evidence="4">Monomer.</text>
</comment>
<evidence type="ECO:0000256" key="13">
    <source>
        <dbReference type="ARBA" id="ARBA00026103"/>
    </source>
</evidence>
<proteinExistence type="inferred from homology"/>
<evidence type="ECO:0000256" key="12">
    <source>
        <dbReference type="ARBA" id="ARBA00024596"/>
    </source>
</evidence>
<reference evidence="25" key="1">
    <citation type="submission" date="2021-02" db="EMBL/GenBank/DDBJ databases">
        <authorList>
            <person name="Nieuwenhuis M."/>
            <person name="Van De Peppel L.J.J."/>
        </authorList>
    </citation>
    <scope>NUCLEOTIDE SEQUENCE</scope>
    <source>
        <strain evidence="25">D49</strain>
    </source>
</reference>
<dbReference type="Gene3D" id="3.90.79.10">
    <property type="entry name" value="Nucleoside Triphosphate Pyrophosphohydrolase"/>
    <property type="match status" value="1"/>
</dbReference>